<protein>
    <submittedName>
        <fullName evidence="3">Uncharacterized protein</fullName>
    </submittedName>
</protein>
<dbReference type="VEuPathDB" id="FungiDB:JI435_429380"/>
<dbReference type="Proteomes" id="UP000663193">
    <property type="component" value="Chromosome 3"/>
</dbReference>
<evidence type="ECO:0000256" key="2">
    <source>
        <dbReference type="SAM" id="Phobius"/>
    </source>
</evidence>
<reference evidence="4" key="1">
    <citation type="journal article" date="2021" name="BMC Genomics">
        <title>Chromosome-level genome assembly and manually-curated proteome of model necrotroph Parastagonospora nodorum Sn15 reveals a genome-wide trove of candidate effector homologs, and redundancy of virulence-related functions within an accessory chromosome.</title>
        <authorList>
            <person name="Bertazzoni S."/>
            <person name="Jones D.A.B."/>
            <person name="Phan H.T."/>
            <person name="Tan K.-C."/>
            <person name="Hane J.K."/>
        </authorList>
    </citation>
    <scope>NUCLEOTIDE SEQUENCE [LARGE SCALE GENOMIC DNA]</scope>
    <source>
        <strain evidence="4">SN15 / ATCC MYA-4574 / FGSC 10173)</strain>
    </source>
</reference>
<keyword evidence="2" id="KW-1133">Transmembrane helix</keyword>
<feature type="region of interest" description="Disordered" evidence="1">
    <location>
        <begin position="39"/>
        <end position="139"/>
    </location>
</feature>
<keyword evidence="4" id="KW-1185">Reference proteome</keyword>
<dbReference type="EMBL" id="CP069025">
    <property type="protein sequence ID" value="QRC93597.1"/>
    <property type="molecule type" value="Genomic_DNA"/>
</dbReference>
<proteinExistence type="predicted"/>
<keyword evidence="2" id="KW-0812">Transmembrane</keyword>
<dbReference type="AlphaFoldDB" id="A0A7U2HZB1"/>
<gene>
    <name evidence="3" type="ORF">JI435_429380</name>
</gene>
<evidence type="ECO:0000313" key="4">
    <source>
        <dbReference type="Proteomes" id="UP000663193"/>
    </source>
</evidence>
<feature type="compositionally biased region" description="Acidic residues" evidence="1">
    <location>
        <begin position="39"/>
        <end position="75"/>
    </location>
</feature>
<evidence type="ECO:0000256" key="1">
    <source>
        <dbReference type="SAM" id="MobiDB-lite"/>
    </source>
</evidence>
<keyword evidence="2" id="KW-0472">Membrane</keyword>
<feature type="compositionally biased region" description="Low complexity" evidence="1">
    <location>
        <begin position="104"/>
        <end position="139"/>
    </location>
</feature>
<evidence type="ECO:0000313" key="3">
    <source>
        <dbReference type="EMBL" id="QRC93597.1"/>
    </source>
</evidence>
<name>A0A7U2HZB1_PHANO</name>
<feature type="transmembrane region" description="Helical" evidence="2">
    <location>
        <begin position="16"/>
        <end position="36"/>
    </location>
</feature>
<accession>A0A7U2HZB1</accession>
<organism evidence="3 4">
    <name type="scientific">Phaeosphaeria nodorum (strain SN15 / ATCC MYA-4574 / FGSC 10173)</name>
    <name type="common">Glume blotch fungus</name>
    <name type="synonym">Parastagonospora nodorum</name>
    <dbReference type="NCBI Taxonomy" id="321614"/>
    <lineage>
        <taxon>Eukaryota</taxon>
        <taxon>Fungi</taxon>
        <taxon>Dikarya</taxon>
        <taxon>Ascomycota</taxon>
        <taxon>Pezizomycotina</taxon>
        <taxon>Dothideomycetes</taxon>
        <taxon>Pleosporomycetidae</taxon>
        <taxon>Pleosporales</taxon>
        <taxon>Pleosporineae</taxon>
        <taxon>Phaeosphaeriaceae</taxon>
        <taxon>Parastagonospora</taxon>
    </lineage>
</organism>
<sequence length="139" mass="14986">MLSLYPRSISANTVLYYSYVLSLLIITTIDSLTVILPQSEEDSELSEEEDGIDPEDWEDSGFGDGRDDEDEDEDGDSSRVRGRNRVTCTPVRPTKVSRMSEGATSTTTLDLLPSSGSSATADTTSSLATTAAATSRVKH</sequence>